<dbReference type="SUPFAM" id="SSF48371">
    <property type="entry name" value="ARM repeat"/>
    <property type="match status" value="1"/>
</dbReference>
<dbReference type="InterPro" id="IPR011042">
    <property type="entry name" value="6-blade_b-propeller_TolB-like"/>
</dbReference>
<dbReference type="RefSeq" id="WP_346750876.1">
    <property type="nucleotide sequence ID" value="NZ_JAUJEA010000002.1"/>
</dbReference>
<dbReference type="Proteomes" id="UP001172082">
    <property type="component" value="Unassembled WGS sequence"/>
</dbReference>
<dbReference type="InterPro" id="IPR011989">
    <property type="entry name" value="ARM-like"/>
</dbReference>
<dbReference type="Gene3D" id="1.25.10.10">
    <property type="entry name" value="Leucine-rich Repeat Variant"/>
    <property type="match status" value="1"/>
</dbReference>
<sequence>MLRQNIGLILLVVILLSSGIYTTFINTDTKETIDHNKQEVGLSRESIPDSPIIHPEEALKTFQLQPGFEIDLVASEPLIHDPVALTFDNQGRIWVVEMKGYMPNTRGEGEDFKNGSIKILEDTNGDGKMDLAKDFLKNLVLPRAICLAYDGLLYAEPPNLWFVEIKNDTPVNKVLVDPEYAVGGNVEHQPNGLLLALDNWIYSAKSSKRYRRINGRWLIEKTEFRGQWGISQDNFGHLFYNTNSNQLRGDFIPPSYVARNNYLDRSISTNVEIVPDQRVYPIRPNTGINRGYLKGMLTDSLRLTNFTAACGPVIYRGHKFPDGYEQNAFVAEPAANLIKRNILTLNDLQIRGEQAYSGKEFLASTDERFRPVNLHNGPDGNLYIVDMYRGVIQHVTYLTDYLKNEIKTRSLEKPIGLGRLYRVRPKTESVTDHHISFDVPNQQLIAYLEHENGWIRDRAQQLLIQKNDLDLIPRIRENILENDHTLAQIHSIWVLEGMQALDLWLLSQIPALNKPEVLVQAIKASEYLINHENAKEILAIYNNLVDQGESKVALQVALSLGGIGKILPKETLPILLKIARAEAQDPIVGEAILCSLSEYEEDFLNDALAGDYVDIDFLKRLARIIAKKNKDNKDQQLAVFQNGGNLFKKVCQTCHGDQGQGIISLGPPLAGSEWVTGNKERLISIVLFGLEGPVEVNGKLYQSPEIAPIMPGLFNNESLTNQEIAEILNFIRHSWGNNAERIDPKEINIIRNKYPDGTRPFTQADFEDAQ</sequence>
<dbReference type="Gene3D" id="2.120.10.30">
    <property type="entry name" value="TolB, C-terminal domain"/>
    <property type="match status" value="1"/>
</dbReference>
<evidence type="ECO:0000259" key="5">
    <source>
        <dbReference type="PROSITE" id="PS51007"/>
    </source>
</evidence>
<reference evidence="6" key="1">
    <citation type="submission" date="2023-06" db="EMBL/GenBank/DDBJ databases">
        <title>Genomic of Parafulvivirga corallium.</title>
        <authorList>
            <person name="Wang G."/>
        </authorList>
    </citation>
    <scope>NUCLEOTIDE SEQUENCE</scope>
    <source>
        <strain evidence="6">BMA10</strain>
    </source>
</reference>
<dbReference type="Gene3D" id="1.10.760.10">
    <property type="entry name" value="Cytochrome c-like domain"/>
    <property type="match status" value="1"/>
</dbReference>
<dbReference type="PROSITE" id="PS51007">
    <property type="entry name" value="CYTC"/>
    <property type="match status" value="1"/>
</dbReference>
<protein>
    <submittedName>
        <fullName evidence="6">C-type cytochrome</fullName>
    </submittedName>
</protein>
<organism evidence="6 7">
    <name type="scientific">Splendidivirga corallicola</name>
    <dbReference type="NCBI Taxonomy" id="3051826"/>
    <lineage>
        <taxon>Bacteria</taxon>
        <taxon>Pseudomonadati</taxon>
        <taxon>Bacteroidota</taxon>
        <taxon>Cytophagia</taxon>
        <taxon>Cytophagales</taxon>
        <taxon>Splendidivirgaceae</taxon>
        <taxon>Splendidivirga</taxon>
    </lineage>
</organism>
<keyword evidence="3 4" id="KW-0408">Iron</keyword>
<dbReference type="PANTHER" id="PTHR33546:SF1">
    <property type="entry name" value="LARGE, MULTIFUNCTIONAL SECRETED PROTEIN"/>
    <property type="match status" value="1"/>
</dbReference>
<accession>A0ABT8KJG4</accession>
<evidence type="ECO:0000313" key="6">
    <source>
        <dbReference type="EMBL" id="MDN5200846.1"/>
    </source>
</evidence>
<keyword evidence="7" id="KW-1185">Reference proteome</keyword>
<evidence type="ECO:0000256" key="1">
    <source>
        <dbReference type="ARBA" id="ARBA00022617"/>
    </source>
</evidence>
<dbReference type="InterPro" id="IPR009056">
    <property type="entry name" value="Cyt_c-like_dom"/>
</dbReference>
<dbReference type="SUPFAM" id="SSF63829">
    <property type="entry name" value="Calcium-dependent phosphotriesterase"/>
    <property type="match status" value="1"/>
</dbReference>
<proteinExistence type="predicted"/>
<dbReference type="SUPFAM" id="SSF46626">
    <property type="entry name" value="Cytochrome c"/>
    <property type="match status" value="1"/>
</dbReference>
<evidence type="ECO:0000313" key="7">
    <source>
        <dbReference type="Proteomes" id="UP001172082"/>
    </source>
</evidence>
<keyword evidence="1 4" id="KW-0349">Heme</keyword>
<evidence type="ECO:0000256" key="3">
    <source>
        <dbReference type="ARBA" id="ARBA00023004"/>
    </source>
</evidence>
<feature type="domain" description="Cytochrome c" evidence="5">
    <location>
        <begin position="638"/>
        <end position="735"/>
    </location>
</feature>
<evidence type="ECO:0000256" key="2">
    <source>
        <dbReference type="ARBA" id="ARBA00022723"/>
    </source>
</evidence>
<evidence type="ECO:0000256" key="4">
    <source>
        <dbReference type="PROSITE-ProRule" id="PRU00433"/>
    </source>
</evidence>
<dbReference type="PANTHER" id="PTHR33546">
    <property type="entry name" value="LARGE, MULTIFUNCTIONAL SECRETED PROTEIN-RELATED"/>
    <property type="match status" value="1"/>
</dbReference>
<dbReference type="InterPro" id="IPR016024">
    <property type="entry name" value="ARM-type_fold"/>
</dbReference>
<dbReference type="Pfam" id="PF00034">
    <property type="entry name" value="Cytochrom_C"/>
    <property type="match status" value="1"/>
</dbReference>
<dbReference type="InterPro" id="IPR036909">
    <property type="entry name" value="Cyt_c-like_dom_sf"/>
</dbReference>
<dbReference type="Pfam" id="PF23500">
    <property type="entry name" value="DUF7133"/>
    <property type="match status" value="1"/>
</dbReference>
<keyword evidence="2 4" id="KW-0479">Metal-binding</keyword>
<gene>
    <name evidence="6" type="ORF">QQ008_05725</name>
</gene>
<name>A0ABT8KJG4_9BACT</name>
<dbReference type="InterPro" id="IPR055557">
    <property type="entry name" value="DUF7133"/>
</dbReference>
<dbReference type="EMBL" id="JAUJEA010000002">
    <property type="protein sequence ID" value="MDN5200846.1"/>
    <property type="molecule type" value="Genomic_DNA"/>
</dbReference>
<comment type="caution">
    <text evidence="6">The sequence shown here is derived from an EMBL/GenBank/DDBJ whole genome shotgun (WGS) entry which is preliminary data.</text>
</comment>